<gene>
    <name evidence="1" type="ORF">BLNAU_3451</name>
</gene>
<comment type="caution">
    <text evidence="1">The sequence shown here is derived from an EMBL/GenBank/DDBJ whole genome shotgun (WGS) entry which is preliminary data.</text>
</comment>
<sequence>MTRQSCLSRMAPTHFCELSSDLGNAMIAGADEQVLGSPPIVQKWYALVAIHDLFELRHWILVLVVQTGSFISKNRHPSPPHETTRLSFSFHHKVMLSLRGVDNC</sequence>
<dbReference type="EMBL" id="JARBJD010000015">
    <property type="protein sequence ID" value="KAK2961653.1"/>
    <property type="molecule type" value="Genomic_DNA"/>
</dbReference>
<reference evidence="1 2" key="1">
    <citation type="journal article" date="2022" name="bioRxiv">
        <title>Genomics of Preaxostyla Flagellates Illuminates Evolutionary Transitions and the Path Towards Mitochondrial Loss.</title>
        <authorList>
            <person name="Novak L.V.F."/>
            <person name="Treitli S.C."/>
            <person name="Pyrih J."/>
            <person name="Halakuc P."/>
            <person name="Pipaliya S.V."/>
            <person name="Vacek V."/>
            <person name="Brzon O."/>
            <person name="Soukal P."/>
            <person name="Eme L."/>
            <person name="Dacks J.B."/>
            <person name="Karnkowska A."/>
            <person name="Elias M."/>
            <person name="Hampl V."/>
        </authorList>
    </citation>
    <scope>NUCLEOTIDE SEQUENCE [LARGE SCALE GENOMIC DNA]</scope>
    <source>
        <strain evidence="1">NAU3</strain>
        <tissue evidence="1">Gut</tissue>
    </source>
</reference>
<keyword evidence="2" id="KW-1185">Reference proteome</keyword>
<organism evidence="1 2">
    <name type="scientific">Blattamonas nauphoetae</name>
    <dbReference type="NCBI Taxonomy" id="2049346"/>
    <lineage>
        <taxon>Eukaryota</taxon>
        <taxon>Metamonada</taxon>
        <taxon>Preaxostyla</taxon>
        <taxon>Oxymonadida</taxon>
        <taxon>Blattamonas</taxon>
    </lineage>
</organism>
<evidence type="ECO:0000313" key="1">
    <source>
        <dbReference type="EMBL" id="KAK2961653.1"/>
    </source>
</evidence>
<protein>
    <submittedName>
        <fullName evidence="1">Uncharacterized protein</fullName>
    </submittedName>
</protein>
<dbReference type="Proteomes" id="UP001281761">
    <property type="component" value="Unassembled WGS sequence"/>
</dbReference>
<accession>A0ABQ9YD09</accession>
<evidence type="ECO:0000313" key="2">
    <source>
        <dbReference type="Proteomes" id="UP001281761"/>
    </source>
</evidence>
<name>A0ABQ9YD09_9EUKA</name>
<proteinExistence type="predicted"/>